<dbReference type="eggNOG" id="COG3408">
    <property type="taxonomic scope" value="Bacteria"/>
</dbReference>
<proteinExistence type="predicted"/>
<dbReference type="Pfam" id="PF17390">
    <property type="entry name" value="Bac_rhamnosid_C"/>
    <property type="match status" value="1"/>
</dbReference>
<dbReference type="GO" id="GO:0005975">
    <property type="term" value="P:carbohydrate metabolic process"/>
    <property type="evidence" value="ECO:0007669"/>
    <property type="project" value="InterPro"/>
</dbReference>
<dbReference type="OrthoDB" id="9815108at2"/>
<feature type="chain" id="PRO_5012892642" description="Alpha-L-rhamnosidase C-terminal domain-containing protein" evidence="1">
    <location>
        <begin position="21"/>
        <end position="823"/>
    </location>
</feature>
<dbReference type="EMBL" id="NFHB01000006">
    <property type="protein sequence ID" value="OUN02829.1"/>
    <property type="molecule type" value="Genomic_DNA"/>
</dbReference>
<evidence type="ECO:0000313" key="4">
    <source>
        <dbReference type="Proteomes" id="UP000195772"/>
    </source>
</evidence>
<dbReference type="SUPFAM" id="SSF48208">
    <property type="entry name" value="Six-hairpin glycosidases"/>
    <property type="match status" value="1"/>
</dbReference>
<dbReference type="PANTHER" id="PTHR34987:SF4">
    <property type="entry name" value="ALPHA-L-RHAMNOSIDASE C-TERMINAL DOMAIN-CONTAINING PROTEIN"/>
    <property type="match status" value="1"/>
</dbReference>
<reference evidence="4" key="1">
    <citation type="submission" date="2017-04" db="EMBL/GenBank/DDBJ databases">
        <title>Function of individual gut microbiota members based on whole genome sequencing of pure cultures obtained from chicken caecum.</title>
        <authorList>
            <person name="Medvecky M."/>
            <person name="Cejkova D."/>
            <person name="Polansky O."/>
            <person name="Karasova D."/>
            <person name="Kubasova T."/>
            <person name="Cizek A."/>
            <person name="Rychlik I."/>
        </authorList>
    </citation>
    <scope>NUCLEOTIDE SEQUENCE [LARGE SCALE GENOMIC DNA]</scope>
    <source>
        <strain evidence="4">An90</strain>
    </source>
</reference>
<keyword evidence="1" id="KW-0732">Signal</keyword>
<feature type="domain" description="Alpha-L-rhamnosidase C-terminal" evidence="2">
    <location>
        <begin position="523"/>
        <end position="586"/>
    </location>
</feature>
<dbReference type="InterPro" id="IPR008928">
    <property type="entry name" value="6-hairpin_glycosidase_sf"/>
</dbReference>
<dbReference type="Gene3D" id="2.60.420.10">
    <property type="entry name" value="Maltose phosphorylase, domain 3"/>
    <property type="match status" value="1"/>
</dbReference>
<protein>
    <recommendedName>
        <fullName evidence="2">Alpha-L-rhamnosidase C-terminal domain-containing protein</fullName>
    </recommendedName>
</protein>
<comment type="caution">
    <text evidence="3">The sequence shown here is derived from an EMBL/GenBank/DDBJ whole genome shotgun (WGS) entry which is preliminary data.</text>
</comment>
<feature type="signal peptide" evidence="1">
    <location>
        <begin position="1"/>
        <end position="20"/>
    </location>
</feature>
<dbReference type="RefSeq" id="WP_087402687.1">
    <property type="nucleotide sequence ID" value="NZ_NFHB01000006.1"/>
</dbReference>
<accession>A0A1Y3QZK0</accession>
<name>A0A1Y3QZK0_9BACT</name>
<evidence type="ECO:0000259" key="2">
    <source>
        <dbReference type="Pfam" id="PF17390"/>
    </source>
</evidence>
<gene>
    <name evidence="3" type="ORF">B5G41_09860</name>
</gene>
<dbReference type="InterPro" id="IPR012341">
    <property type="entry name" value="6hp_glycosidase-like_sf"/>
</dbReference>
<organism evidence="3 4">
    <name type="scientific">Alistipes onderdonkii</name>
    <dbReference type="NCBI Taxonomy" id="328813"/>
    <lineage>
        <taxon>Bacteria</taxon>
        <taxon>Pseudomonadati</taxon>
        <taxon>Bacteroidota</taxon>
        <taxon>Bacteroidia</taxon>
        <taxon>Bacteroidales</taxon>
        <taxon>Rikenellaceae</taxon>
        <taxon>Alistipes</taxon>
    </lineage>
</organism>
<dbReference type="PANTHER" id="PTHR34987">
    <property type="entry name" value="C, PUTATIVE (AFU_ORTHOLOGUE AFUA_3G02880)-RELATED"/>
    <property type="match status" value="1"/>
</dbReference>
<dbReference type="AlphaFoldDB" id="A0A1Y3QZK0"/>
<sequence length="823" mass="92425">MYTPTRLTAIALLFATSLQAQPPQRMVRSQIPEPYPVLTATPSGEAVPESPDPLVRYCWTKVSPDDGLEIYTVYPRQATASNPEAADLGDPRRITVSDACDLMFDFGQVNAGWLEFDCDTPDVAFEASISEFNEPAVFNAGSEHPVKTAVPARYGNSFRLELNRELYEGVRFGWIHVRSLRKPAVIRNVRLVCQTKPVNYEGWFDCNDPQLTRIWYTGAYTVRLNLLKDYFGAILMERSDRHSWTGDAYTAQAAALAAFGNFPFIRKNLLYTSTQDNGIASYSLYWVLSLLDYYNYTGDAETLALLTENACRKLDAAYDHYDTLPRLWFYGWDERLGAGFEAPDFREPQTAYRMLAIGTWRQFAAAMRQAGNRELAGKYERYADEKTEALRRNPRWYEGLGLFAATDAANAGFATPAEREALLARNFSDRLQRVSYSPFNQYFVLQALASLGAYDRALHTVDDCWGGQLRYGATTFFEVFRPSWNDCKLSDNDAPVNNQCGYTSLTHPWSAGVTKWLSEEVLGIKPQLPGFVRFAVKPRLVGSLTRVEGGVPTPRGIARASLDMTARRGSLTVPEGSEAEFCIPADGLRIGTIYLDGKPCAADLTDDGYYRISGIGAGRHAIRFDAEGEFRPLQTQEEIAYRIPAEKFSEDAATQGDWQDKYGSQGYVLFSYDTAGAHRVKQPDRIRSIVYANYDRMGHVHYADAAGDPRALRSDRRGDGSRSLGAIVTRDPIACWQVMTVDLDARDTQPYRISLYFADYERAGRRSAFEVFDLRTKELLAPVYMVRDYGEGKYVTFEASGSVRIRICQVRGPNAACSGIFFD</sequence>
<dbReference type="InterPro" id="IPR035398">
    <property type="entry name" value="Bac_rhamnosid_C"/>
</dbReference>
<evidence type="ECO:0000256" key="1">
    <source>
        <dbReference type="SAM" id="SignalP"/>
    </source>
</evidence>
<evidence type="ECO:0000313" key="3">
    <source>
        <dbReference type="EMBL" id="OUN02829.1"/>
    </source>
</evidence>
<dbReference type="Proteomes" id="UP000195772">
    <property type="component" value="Unassembled WGS sequence"/>
</dbReference>
<dbReference type="Gene3D" id="1.50.10.10">
    <property type="match status" value="1"/>
</dbReference>